<sequence length="145" mass="16465">MEAIVIKRRWVAWLVGMIGAICVIVTPTMIARANDTSTAQVTFQQTTTSSSTTNTQTTIKHHDTITKATKQSDSKKISTRTSRAYRKNDRQTNQGSSWRGYLPQTDEQACRWLLVIMGLLLLILLLMAAYYGNKCERYQHSVLHE</sequence>
<comment type="caution">
    <text evidence="3">The sequence shown here is derived from an EMBL/GenBank/DDBJ whole genome shotgun (WGS) entry which is preliminary data.</text>
</comment>
<keyword evidence="2" id="KW-0812">Transmembrane</keyword>
<feature type="compositionally biased region" description="Basic and acidic residues" evidence="1">
    <location>
        <begin position="60"/>
        <end position="76"/>
    </location>
</feature>
<proteinExistence type="predicted"/>
<dbReference type="Proteomes" id="UP000236162">
    <property type="component" value="Unassembled WGS sequence"/>
</dbReference>
<name>A0ABQ0NE97_9LACO</name>
<gene>
    <name evidence="3" type="ORF">LPPLD21_02914</name>
</gene>
<feature type="transmembrane region" description="Helical" evidence="2">
    <location>
        <begin position="112"/>
        <end position="131"/>
    </location>
</feature>
<evidence type="ECO:0000313" key="4">
    <source>
        <dbReference type="Proteomes" id="UP000236162"/>
    </source>
</evidence>
<dbReference type="EMBL" id="BDOR01000028">
    <property type="protein sequence ID" value="GBF03344.1"/>
    <property type="molecule type" value="Genomic_DNA"/>
</dbReference>
<organism evidence="3 4">
    <name type="scientific">Lactiplantibacillus paraplantarum</name>
    <dbReference type="NCBI Taxonomy" id="60520"/>
    <lineage>
        <taxon>Bacteria</taxon>
        <taxon>Bacillati</taxon>
        <taxon>Bacillota</taxon>
        <taxon>Bacilli</taxon>
        <taxon>Lactobacillales</taxon>
        <taxon>Lactobacillaceae</taxon>
        <taxon>Lactiplantibacillus</taxon>
    </lineage>
</organism>
<reference evidence="3 4" key="1">
    <citation type="submission" date="2017-04" db="EMBL/GenBank/DDBJ databases">
        <title>In vitro and in silico characterization of Lactobacillus paraplantarum D2-1, a starter culture for soymilk fermentation.</title>
        <authorList>
            <person name="Endo A."/>
            <person name="Sasaki F."/>
            <person name="Maeno S."/>
            <person name="Kanesaki Y."/>
            <person name="Kubota E."/>
            <person name="Torres G.A."/>
            <person name="Tomita S."/>
            <person name="Nakagawa J."/>
        </authorList>
    </citation>
    <scope>NUCLEOTIDE SEQUENCE [LARGE SCALE GENOMIC DNA]</scope>
    <source>
        <strain evidence="3 4">D2-1</strain>
    </source>
</reference>
<keyword evidence="2" id="KW-0472">Membrane</keyword>
<feature type="transmembrane region" description="Helical" evidence="2">
    <location>
        <begin position="12"/>
        <end position="30"/>
    </location>
</feature>
<keyword evidence="4" id="KW-1185">Reference proteome</keyword>
<protein>
    <recommendedName>
        <fullName evidence="5">Cell surface protein</fullName>
    </recommendedName>
</protein>
<keyword evidence="2" id="KW-1133">Transmembrane helix</keyword>
<dbReference type="RefSeq" id="WP_191988598.1">
    <property type="nucleotide sequence ID" value="NZ_CP032744.1"/>
</dbReference>
<evidence type="ECO:0008006" key="5">
    <source>
        <dbReference type="Google" id="ProtNLM"/>
    </source>
</evidence>
<evidence type="ECO:0000256" key="1">
    <source>
        <dbReference type="SAM" id="MobiDB-lite"/>
    </source>
</evidence>
<accession>A0ABQ0NE97</accession>
<feature type="region of interest" description="Disordered" evidence="1">
    <location>
        <begin position="51"/>
        <end position="98"/>
    </location>
</feature>
<evidence type="ECO:0000313" key="3">
    <source>
        <dbReference type="EMBL" id="GBF03344.1"/>
    </source>
</evidence>
<evidence type="ECO:0000256" key="2">
    <source>
        <dbReference type="SAM" id="Phobius"/>
    </source>
</evidence>